<accession>A0A1Y3B6M2</accession>
<organism evidence="1 2">
    <name type="scientific">Euroglyphus maynei</name>
    <name type="common">Mayne's house dust mite</name>
    <dbReference type="NCBI Taxonomy" id="6958"/>
    <lineage>
        <taxon>Eukaryota</taxon>
        <taxon>Metazoa</taxon>
        <taxon>Ecdysozoa</taxon>
        <taxon>Arthropoda</taxon>
        <taxon>Chelicerata</taxon>
        <taxon>Arachnida</taxon>
        <taxon>Acari</taxon>
        <taxon>Acariformes</taxon>
        <taxon>Sarcoptiformes</taxon>
        <taxon>Astigmata</taxon>
        <taxon>Psoroptidia</taxon>
        <taxon>Analgoidea</taxon>
        <taxon>Pyroglyphidae</taxon>
        <taxon>Pyroglyphinae</taxon>
        <taxon>Euroglyphus</taxon>
    </lineage>
</organism>
<reference evidence="1 2" key="1">
    <citation type="submission" date="2017-03" db="EMBL/GenBank/DDBJ databases">
        <title>Genome Survey of Euroglyphus maynei.</title>
        <authorList>
            <person name="Arlian L.G."/>
            <person name="Morgan M.S."/>
            <person name="Rider S.D."/>
        </authorList>
    </citation>
    <scope>NUCLEOTIDE SEQUENCE [LARGE SCALE GENOMIC DNA]</scope>
    <source>
        <strain evidence="1">Arlian Lab</strain>
        <tissue evidence="1">Whole body</tissue>
    </source>
</reference>
<evidence type="ECO:0000313" key="1">
    <source>
        <dbReference type="EMBL" id="OTF76500.1"/>
    </source>
</evidence>
<keyword evidence="2" id="KW-1185">Reference proteome</keyword>
<dbReference type="Proteomes" id="UP000194236">
    <property type="component" value="Unassembled WGS sequence"/>
</dbReference>
<proteinExistence type="predicted"/>
<comment type="caution">
    <text evidence="1">The sequence shown here is derived from an EMBL/GenBank/DDBJ whole genome shotgun (WGS) entry which is preliminary data.</text>
</comment>
<dbReference type="AlphaFoldDB" id="A0A1Y3B6M2"/>
<evidence type="ECO:0000313" key="2">
    <source>
        <dbReference type="Proteomes" id="UP000194236"/>
    </source>
</evidence>
<protein>
    <submittedName>
        <fullName evidence="1">Uncharacterized protein</fullName>
    </submittedName>
</protein>
<sequence length="55" mass="6543">MVKQEYYVRHRIGLNRQYSVIISGYRHQHRAVIFAMLARINAPKLDQDFVAQLVK</sequence>
<name>A0A1Y3B6M2_EURMA</name>
<gene>
    <name evidence="1" type="ORF">BLA29_011823</name>
</gene>
<dbReference type="EMBL" id="MUJZ01037180">
    <property type="protein sequence ID" value="OTF76500.1"/>
    <property type="molecule type" value="Genomic_DNA"/>
</dbReference>